<gene>
    <name evidence="2" type="ORF">DEBURN_LOCUS10053</name>
</gene>
<dbReference type="Proteomes" id="UP000789706">
    <property type="component" value="Unassembled WGS sequence"/>
</dbReference>
<reference evidence="2" key="1">
    <citation type="submission" date="2021-06" db="EMBL/GenBank/DDBJ databases">
        <authorList>
            <person name="Kallberg Y."/>
            <person name="Tangrot J."/>
            <person name="Rosling A."/>
        </authorList>
    </citation>
    <scope>NUCLEOTIDE SEQUENCE</scope>
    <source>
        <strain evidence="2">AZ414A</strain>
    </source>
</reference>
<feature type="compositionally biased region" description="Basic and acidic residues" evidence="1">
    <location>
        <begin position="70"/>
        <end position="83"/>
    </location>
</feature>
<feature type="region of interest" description="Disordered" evidence="1">
    <location>
        <begin position="70"/>
        <end position="94"/>
    </location>
</feature>
<evidence type="ECO:0000313" key="2">
    <source>
        <dbReference type="EMBL" id="CAG8612888.1"/>
    </source>
</evidence>
<keyword evidence="3" id="KW-1185">Reference proteome</keyword>
<organism evidence="2 3">
    <name type="scientific">Diversispora eburnea</name>
    <dbReference type="NCBI Taxonomy" id="1213867"/>
    <lineage>
        <taxon>Eukaryota</taxon>
        <taxon>Fungi</taxon>
        <taxon>Fungi incertae sedis</taxon>
        <taxon>Mucoromycota</taxon>
        <taxon>Glomeromycotina</taxon>
        <taxon>Glomeromycetes</taxon>
        <taxon>Diversisporales</taxon>
        <taxon>Diversisporaceae</taxon>
        <taxon>Diversispora</taxon>
    </lineage>
</organism>
<name>A0A9N9CT05_9GLOM</name>
<sequence length="346" mass="40008">MGSYRKKTIESLIVNYWNRKTISKNTGKESSISQAVRKKTEAEEKDFGKLTKSPEIMRFWESKKAESYRKTLDGHTQKEKTDNNDSTNNQAFTPKGDIPFVERMPYIEPNVEFYLVVQIPVYWGILDLTGSHQETKRLFSTDDWTEMIINNNERSEDIITEIEGEICSWASSQRRNEGRSITLRARVEQKCDFRETLKNSINKLEALIGLRSGGLPEAHRKKIFLDALDLSITMRHTLYAFFNYNSNALDEDSHKVFVLEVQSWDRCYGLQRNRYGKLSTTVLPNSTKTLACLEKFFIEMEKVKRKSSEQEKGKENIHSHAEVGVVLAKLPILLSKDGFENLSLIE</sequence>
<dbReference type="OrthoDB" id="2427998at2759"/>
<evidence type="ECO:0000313" key="3">
    <source>
        <dbReference type="Proteomes" id="UP000789706"/>
    </source>
</evidence>
<accession>A0A9N9CT05</accession>
<proteinExistence type="predicted"/>
<feature type="non-terminal residue" evidence="2">
    <location>
        <position position="346"/>
    </location>
</feature>
<evidence type="ECO:0000256" key="1">
    <source>
        <dbReference type="SAM" id="MobiDB-lite"/>
    </source>
</evidence>
<dbReference type="AlphaFoldDB" id="A0A9N9CT05"/>
<protein>
    <submittedName>
        <fullName evidence="2">188_t:CDS:1</fullName>
    </submittedName>
</protein>
<dbReference type="EMBL" id="CAJVPK010002429">
    <property type="protein sequence ID" value="CAG8612888.1"/>
    <property type="molecule type" value="Genomic_DNA"/>
</dbReference>
<comment type="caution">
    <text evidence="2">The sequence shown here is derived from an EMBL/GenBank/DDBJ whole genome shotgun (WGS) entry which is preliminary data.</text>
</comment>